<evidence type="ECO:0000259" key="1">
    <source>
        <dbReference type="PROSITE" id="PS51186"/>
    </source>
</evidence>
<dbReference type="InterPro" id="IPR016181">
    <property type="entry name" value="Acyl_CoA_acyltransferase"/>
</dbReference>
<dbReference type="PANTHER" id="PTHR43610:SF1">
    <property type="entry name" value="N-ACETYLTRANSFERASE DOMAIN-CONTAINING PROTEIN"/>
    <property type="match status" value="1"/>
</dbReference>
<protein>
    <recommendedName>
        <fullName evidence="1">N-acetyltransferase domain-containing protein</fullName>
    </recommendedName>
</protein>
<dbReference type="GeneID" id="9594091"/>
<dbReference type="Proteomes" id="UP000007431">
    <property type="component" value="Unassembled WGS sequence"/>
</dbReference>
<proteinExistence type="predicted"/>
<dbReference type="PANTHER" id="PTHR43610">
    <property type="entry name" value="BLL6696 PROTEIN"/>
    <property type="match status" value="1"/>
</dbReference>
<dbReference type="AlphaFoldDB" id="D8QBY5"/>
<reference evidence="2 3" key="1">
    <citation type="journal article" date="2010" name="Nat. Biotechnol.">
        <title>Genome sequence of the model mushroom Schizophyllum commune.</title>
        <authorList>
            <person name="Ohm R.A."/>
            <person name="de Jong J.F."/>
            <person name="Lugones L.G."/>
            <person name="Aerts A."/>
            <person name="Kothe E."/>
            <person name="Stajich J.E."/>
            <person name="de Vries R.P."/>
            <person name="Record E."/>
            <person name="Levasseur A."/>
            <person name="Baker S.E."/>
            <person name="Bartholomew K.A."/>
            <person name="Coutinho P.M."/>
            <person name="Erdmann S."/>
            <person name="Fowler T.J."/>
            <person name="Gathman A.C."/>
            <person name="Lombard V."/>
            <person name="Henrissat B."/>
            <person name="Knabe N."/>
            <person name="Kuees U."/>
            <person name="Lilly W.W."/>
            <person name="Lindquist E."/>
            <person name="Lucas S."/>
            <person name="Magnuson J.K."/>
            <person name="Piumi F."/>
            <person name="Raudaskoski M."/>
            <person name="Salamov A."/>
            <person name="Schmutz J."/>
            <person name="Schwarze F.W.M.R."/>
            <person name="vanKuyk P.A."/>
            <person name="Horton J.S."/>
            <person name="Grigoriev I.V."/>
            <person name="Woesten H.A.B."/>
        </authorList>
    </citation>
    <scope>NUCLEOTIDE SEQUENCE [LARGE SCALE GENOMIC DNA]</scope>
    <source>
        <strain evidence="3">H4-8 / FGSC 9210</strain>
    </source>
</reference>
<dbReference type="HOGENOM" id="CLU_115480_0_0_1"/>
<dbReference type="SUPFAM" id="SSF55729">
    <property type="entry name" value="Acyl-CoA N-acyltransferases (Nat)"/>
    <property type="match status" value="1"/>
</dbReference>
<dbReference type="eggNOG" id="ENOG502RY5I">
    <property type="taxonomic scope" value="Eukaryota"/>
</dbReference>
<dbReference type="Gene3D" id="3.40.630.30">
    <property type="match status" value="1"/>
</dbReference>
<feature type="domain" description="N-acetyltransferase" evidence="1">
    <location>
        <begin position="27"/>
        <end position="185"/>
    </location>
</feature>
<accession>D8QBY5</accession>
<name>D8QBY5_SCHCM</name>
<dbReference type="PROSITE" id="PS51186">
    <property type="entry name" value="GNAT"/>
    <property type="match status" value="1"/>
</dbReference>
<dbReference type="STRING" id="578458.D8QBY5"/>
<gene>
    <name evidence="2" type="ORF">SCHCODRAFT_58496</name>
</gene>
<dbReference type="InterPro" id="IPR000182">
    <property type="entry name" value="GNAT_dom"/>
</dbReference>
<dbReference type="Pfam" id="PF13302">
    <property type="entry name" value="Acetyltransf_3"/>
    <property type="match status" value="1"/>
</dbReference>
<dbReference type="GO" id="GO:0016747">
    <property type="term" value="F:acyltransferase activity, transferring groups other than amino-acyl groups"/>
    <property type="evidence" value="ECO:0007669"/>
    <property type="project" value="InterPro"/>
</dbReference>
<evidence type="ECO:0000313" key="2">
    <source>
        <dbReference type="EMBL" id="EFI94834.1"/>
    </source>
</evidence>
<evidence type="ECO:0000313" key="3">
    <source>
        <dbReference type="Proteomes" id="UP000007431"/>
    </source>
</evidence>
<sequence>MVRHDITLTSPTGKLVLTCPSDQDDNERIALLRTHPETLRYLPILPKTMTVEDVIKRRESRLDDPKTLDWNVDIVDADGKRTLVAMTTIFAIDEEYSSGETGILVAPDAHRSGLGTEVLYTVLKYGFETMKLHRIQFQTGADNVGMRGWLDRVAGAYYEGARRDGWKGIDGKFADVAVYSILEDEWREKTKRLLLERLKVEDES</sequence>
<keyword evidence="3" id="KW-1185">Reference proteome</keyword>
<organism evidence="3">
    <name type="scientific">Schizophyllum commune (strain H4-8 / FGSC 9210)</name>
    <name type="common">Split gill fungus</name>
    <dbReference type="NCBI Taxonomy" id="578458"/>
    <lineage>
        <taxon>Eukaryota</taxon>
        <taxon>Fungi</taxon>
        <taxon>Dikarya</taxon>
        <taxon>Basidiomycota</taxon>
        <taxon>Agaricomycotina</taxon>
        <taxon>Agaricomycetes</taxon>
        <taxon>Agaricomycetidae</taxon>
        <taxon>Agaricales</taxon>
        <taxon>Schizophyllaceae</taxon>
        <taxon>Schizophyllum</taxon>
    </lineage>
</organism>
<dbReference type="InParanoid" id="D8QBY5"/>
<dbReference type="EMBL" id="GL377309">
    <property type="protein sequence ID" value="EFI94834.1"/>
    <property type="molecule type" value="Genomic_DNA"/>
</dbReference>
<dbReference type="VEuPathDB" id="FungiDB:SCHCODRAFT_02634295"/>
<dbReference type="OMA" id="VAIHRTH"/>
<dbReference type="RefSeq" id="XP_003029737.1">
    <property type="nucleotide sequence ID" value="XM_003029691.1"/>
</dbReference>
<dbReference type="OrthoDB" id="64477at2759"/>
<dbReference type="KEGG" id="scm:SCHCO_02634295"/>